<dbReference type="InterPro" id="IPR018357">
    <property type="entry name" value="Hexapep_transf_CS"/>
</dbReference>
<name>A0AAJ3KU04_9PSED</name>
<evidence type="ECO:0000313" key="9">
    <source>
        <dbReference type="Proteomes" id="UP000562723"/>
    </source>
</evidence>
<keyword evidence="4" id="KW-0808">Transferase</keyword>
<dbReference type="InterPro" id="IPR001451">
    <property type="entry name" value="Hexapep"/>
</dbReference>
<accession>A0AAJ3KU04</accession>
<dbReference type="GO" id="GO:0016746">
    <property type="term" value="F:acyltransferase activity"/>
    <property type="evidence" value="ECO:0007669"/>
    <property type="project" value="UniProtKB-KW"/>
</dbReference>
<dbReference type="PANTHER" id="PTHR43300:SF11">
    <property type="entry name" value="ACETYLTRANSFERASE RV3034C-RELATED"/>
    <property type="match status" value="1"/>
</dbReference>
<dbReference type="AlphaFoldDB" id="A0AAJ3KU04"/>
<dbReference type="InterPro" id="IPR050179">
    <property type="entry name" value="Trans_hexapeptide_repeat"/>
</dbReference>
<keyword evidence="6" id="KW-0443">Lipid metabolism</keyword>
<protein>
    <recommendedName>
        <fullName evidence="10">Acyltransferase</fullName>
    </recommendedName>
</protein>
<sequence>MTDISVGEGTTIQRNVTINGDVSIGKECLLAPNIFISSTSHVHDRYAGVSIREQERRITRDDFLANYNKPILIGDDVWIGANAVIMPGVKIGSHSVVGANSVVTRDVPVGAIVVGGPAKIIKFRFGFEGV</sequence>
<evidence type="ECO:0000256" key="6">
    <source>
        <dbReference type="ARBA" id="ARBA00023098"/>
    </source>
</evidence>
<dbReference type="Gene3D" id="2.160.10.10">
    <property type="entry name" value="Hexapeptide repeat proteins"/>
    <property type="match status" value="1"/>
</dbReference>
<keyword evidence="5" id="KW-0677">Repeat</keyword>
<evidence type="ECO:0000256" key="5">
    <source>
        <dbReference type="ARBA" id="ARBA00022737"/>
    </source>
</evidence>
<evidence type="ECO:0000256" key="2">
    <source>
        <dbReference type="ARBA" id="ARBA00022516"/>
    </source>
</evidence>
<keyword evidence="3" id="KW-0441">Lipid A biosynthesis</keyword>
<comment type="caution">
    <text evidence="8">The sequence shown here is derived from an EMBL/GenBank/DDBJ whole genome shotgun (WGS) entry which is preliminary data.</text>
</comment>
<keyword evidence="7" id="KW-0012">Acyltransferase</keyword>
<evidence type="ECO:0000256" key="1">
    <source>
        <dbReference type="ARBA" id="ARBA00007274"/>
    </source>
</evidence>
<organism evidence="8 9">
    <name type="scientific">Pseudomonas brassicacearum</name>
    <dbReference type="NCBI Taxonomy" id="930166"/>
    <lineage>
        <taxon>Bacteria</taxon>
        <taxon>Pseudomonadati</taxon>
        <taxon>Pseudomonadota</taxon>
        <taxon>Gammaproteobacteria</taxon>
        <taxon>Pseudomonadales</taxon>
        <taxon>Pseudomonadaceae</taxon>
        <taxon>Pseudomonas</taxon>
    </lineage>
</organism>
<gene>
    <name evidence="8" type="ORF">HNO85_02490</name>
</gene>
<dbReference type="EMBL" id="JABFMS010000002">
    <property type="protein sequence ID" value="NUT79804.1"/>
    <property type="molecule type" value="Genomic_DNA"/>
</dbReference>
<dbReference type="SUPFAM" id="SSF51161">
    <property type="entry name" value="Trimeric LpxA-like enzymes"/>
    <property type="match status" value="1"/>
</dbReference>
<dbReference type="GO" id="GO:0016020">
    <property type="term" value="C:membrane"/>
    <property type="evidence" value="ECO:0007669"/>
    <property type="project" value="GOC"/>
</dbReference>
<dbReference type="Pfam" id="PF00132">
    <property type="entry name" value="Hexapep"/>
    <property type="match status" value="1"/>
</dbReference>
<dbReference type="PROSITE" id="PS00101">
    <property type="entry name" value="HEXAPEP_TRANSFERASES"/>
    <property type="match status" value="1"/>
</dbReference>
<keyword evidence="2" id="KW-0444">Lipid biosynthesis</keyword>
<dbReference type="InterPro" id="IPR011004">
    <property type="entry name" value="Trimer_LpxA-like_sf"/>
</dbReference>
<dbReference type="GO" id="GO:0009245">
    <property type="term" value="P:lipid A biosynthetic process"/>
    <property type="evidence" value="ECO:0007669"/>
    <property type="project" value="UniProtKB-KW"/>
</dbReference>
<comment type="similarity">
    <text evidence="1">Belongs to the transferase hexapeptide repeat family.</text>
</comment>
<evidence type="ECO:0000256" key="3">
    <source>
        <dbReference type="ARBA" id="ARBA00022556"/>
    </source>
</evidence>
<evidence type="ECO:0000256" key="7">
    <source>
        <dbReference type="ARBA" id="ARBA00023315"/>
    </source>
</evidence>
<reference evidence="8 9" key="1">
    <citation type="journal article" date="2020" name="Front. Plant Sci.">
        <title>Isolation of Rhizosphere Bacteria That Improve Quality and Water Stress Tolerance in Greenhouse Ornamentals.</title>
        <authorList>
            <person name="Nordstedt N.P."/>
            <person name="Jones M.L."/>
        </authorList>
    </citation>
    <scope>NUCLEOTIDE SEQUENCE [LARGE SCALE GENOMIC DNA]</scope>
    <source>
        <strain evidence="8 9">C2F7</strain>
    </source>
</reference>
<evidence type="ECO:0000313" key="8">
    <source>
        <dbReference type="EMBL" id="NUT79804.1"/>
    </source>
</evidence>
<evidence type="ECO:0000256" key="4">
    <source>
        <dbReference type="ARBA" id="ARBA00022679"/>
    </source>
</evidence>
<evidence type="ECO:0008006" key="10">
    <source>
        <dbReference type="Google" id="ProtNLM"/>
    </source>
</evidence>
<dbReference type="Proteomes" id="UP000562723">
    <property type="component" value="Unassembled WGS sequence"/>
</dbReference>
<dbReference type="PANTHER" id="PTHR43300">
    <property type="entry name" value="ACETYLTRANSFERASE"/>
    <property type="match status" value="1"/>
</dbReference>
<proteinExistence type="inferred from homology"/>